<dbReference type="GO" id="GO:0006623">
    <property type="term" value="P:protein targeting to vacuole"/>
    <property type="evidence" value="ECO:0007669"/>
    <property type="project" value="InterPro"/>
</dbReference>
<accession>A0AAD5SLV8</accession>
<dbReference type="Proteomes" id="UP001212841">
    <property type="component" value="Unassembled WGS sequence"/>
</dbReference>
<dbReference type="InterPro" id="IPR036322">
    <property type="entry name" value="WD40_repeat_dom_sf"/>
</dbReference>
<keyword evidence="5" id="KW-0853">WD repeat</keyword>
<dbReference type="PROSITE" id="PS50082">
    <property type="entry name" value="WD_REPEATS_2"/>
    <property type="match status" value="1"/>
</dbReference>
<feature type="compositionally biased region" description="Acidic residues" evidence="7">
    <location>
        <begin position="69"/>
        <end position="83"/>
    </location>
</feature>
<evidence type="ECO:0000256" key="2">
    <source>
        <dbReference type="ARBA" id="ARBA00022448"/>
    </source>
</evidence>
<sequence>MEHVNSGDSEAGNSQDQSSDAQSQIVSTDRGHRGFKRSTAQPDTRDDQAGEHSEADDAKATHSEKEASEEGSETEESDDDEEEKSVSEGVTNESAAEERPRGPGDGSGVVEMASVEGEEEEESEMETDSGEDDSENDEDDDSEEEDEEPKLKYQRLAATLSETLKKDAVSAMAVSDRFLALGTHWGMVHILDLIGTDVKRFQSHSATVNDISIDTNGEFIASAADDGKVVINSLYTPDNQSFNYKRPVKAVSLEPDYSRKTARQFVSGGMAEYLLLSGKGWFGNKDVVIHSGEGPIYAVKWRGNFIAWANEAGVKIYDVASQQRFAYIDRPPGSPRADLFRCNLCWKSDTELFIGWANHVKIGKIKERSKMDVASGLPTRYVDIVCQFATDFIVSGIAPLDDYIVLLSYMTDMAEVVNVDVIHDGPRQRKKARAPEIHILDIHGDPVANDVLSLFGFEHYQANDYRLEYLPAENPAENSFYIVSPKDIVVAKPRDLEDHIEWLVERKKYHEALKAAESAGPSYAGRLQVNSIVEIGQKYMETLMESGQLAYCRGSNVENLADARFLAQYEEAAKTCPKVLRADSQLWEHWIYAFAEAKQLPVIRPYIPVKEPQLSSTVYELVLVHYLNADLTTFLEILKDWPPAVYNISHVIDAVELALKSSPGNQLLMQSAVELYKNAKRWDMVLFYGLQLRLPDILPMVKRYNLYTFVQDNVLLVMEYDQHLIDTDPTIAEEIARAVAHDDERTELGDLKGSVTLGRVRAAGRCPGVQTLVTSTDRVPVARVVEQLEEYPRYLHVFLDAIFRKDPHEATEYHPLQVELYAEFDYPRMLEFLRSSTYYSVEKAYSICETRDLVPEMVFLLGKMGDNRRALMLIIERLGDVARAIEFAKDQNDEELWEDLLKYSMDKPPFIVGLLENLGSHINPIRLVQRIPNGLEIPGLRNALIKIMSDYGIQMSLREGCEKILVSDSLELLASLFRARKRGCHMFLVRVSSNNIRSNR</sequence>
<evidence type="ECO:0000256" key="7">
    <source>
        <dbReference type="SAM" id="MobiDB-lite"/>
    </source>
</evidence>
<evidence type="ECO:0000256" key="4">
    <source>
        <dbReference type="PIRNR" id="PIRNR028921"/>
    </source>
</evidence>
<dbReference type="GO" id="GO:0009267">
    <property type="term" value="P:cellular response to starvation"/>
    <property type="evidence" value="ECO:0007669"/>
    <property type="project" value="TreeGrafter"/>
</dbReference>
<dbReference type="GO" id="GO:0016236">
    <property type="term" value="P:macroautophagy"/>
    <property type="evidence" value="ECO:0007669"/>
    <property type="project" value="TreeGrafter"/>
</dbReference>
<dbReference type="InterPro" id="IPR057780">
    <property type="entry name" value="Beta-prop_Vps41"/>
</dbReference>
<dbReference type="InterPro" id="IPR016024">
    <property type="entry name" value="ARM-type_fold"/>
</dbReference>
<comment type="caution">
    <text evidence="9">The sequence shown here is derived from an EMBL/GenBank/DDBJ whole genome shotgun (WGS) entry which is preliminary data.</text>
</comment>
<feature type="compositionally biased region" description="Basic and acidic residues" evidence="7">
    <location>
        <begin position="43"/>
        <end position="68"/>
    </location>
</feature>
<dbReference type="FunFam" id="2.130.10.10:FF:000932">
    <property type="entry name" value="Related to Vacuolar assembly protein VPS41"/>
    <property type="match status" value="1"/>
</dbReference>
<evidence type="ECO:0000256" key="3">
    <source>
        <dbReference type="ARBA" id="ARBA00022927"/>
    </source>
</evidence>
<feature type="compositionally biased region" description="Polar residues" evidence="7">
    <location>
        <begin position="1"/>
        <end position="13"/>
    </location>
</feature>
<keyword evidence="4" id="KW-0926">Vacuole</keyword>
<keyword evidence="10" id="KW-1185">Reference proteome</keyword>
<evidence type="ECO:0000259" key="8">
    <source>
        <dbReference type="Pfam" id="PF23411"/>
    </source>
</evidence>
<dbReference type="PANTHER" id="PTHR12616">
    <property type="entry name" value="VACUOLAR PROTEIN SORTING VPS41"/>
    <property type="match status" value="1"/>
</dbReference>
<dbReference type="InterPro" id="IPR001680">
    <property type="entry name" value="WD40_rpt"/>
</dbReference>
<dbReference type="GO" id="GO:0005770">
    <property type="term" value="C:late endosome"/>
    <property type="evidence" value="ECO:0007669"/>
    <property type="project" value="UniProtKB-UniRule"/>
</dbReference>
<reference evidence="9" key="1">
    <citation type="submission" date="2020-05" db="EMBL/GenBank/DDBJ databases">
        <title>Phylogenomic resolution of chytrid fungi.</title>
        <authorList>
            <person name="Stajich J.E."/>
            <person name="Amses K."/>
            <person name="Simmons R."/>
            <person name="Seto K."/>
            <person name="Myers J."/>
            <person name="Bonds A."/>
            <person name="Quandt C.A."/>
            <person name="Barry K."/>
            <person name="Liu P."/>
            <person name="Grigoriev I."/>
            <person name="Longcore J.E."/>
            <person name="James T.Y."/>
        </authorList>
    </citation>
    <scope>NUCLEOTIDE SEQUENCE</scope>
    <source>
        <strain evidence="9">JEL0318</strain>
    </source>
</reference>
<dbReference type="Gene3D" id="1.25.40.10">
    <property type="entry name" value="Tetratricopeptide repeat domain"/>
    <property type="match status" value="1"/>
</dbReference>
<organism evidence="9 10">
    <name type="scientific">Rhizophlyctis rosea</name>
    <dbReference type="NCBI Taxonomy" id="64517"/>
    <lineage>
        <taxon>Eukaryota</taxon>
        <taxon>Fungi</taxon>
        <taxon>Fungi incertae sedis</taxon>
        <taxon>Chytridiomycota</taxon>
        <taxon>Chytridiomycota incertae sedis</taxon>
        <taxon>Chytridiomycetes</taxon>
        <taxon>Rhizophlyctidales</taxon>
        <taxon>Rhizophlyctidaceae</taxon>
        <taxon>Rhizophlyctis</taxon>
    </lineage>
</organism>
<dbReference type="SMART" id="SM00320">
    <property type="entry name" value="WD40"/>
    <property type="match status" value="2"/>
</dbReference>
<comment type="subcellular location">
    <subcellularLocation>
        <location evidence="4">Vacuole</location>
    </subcellularLocation>
</comment>
<evidence type="ECO:0000256" key="5">
    <source>
        <dbReference type="PROSITE-ProRule" id="PRU00221"/>
    </source>
</evidence>
<dbReference type="GO" id="GO:0000329">
    <property type="term" value="C:fungal-type vacuole membrane"/>
    <property type="evidence" value="ECO:0007669"/>
    <property type="project" value="UniProtKB-UniRule"/>
</dbReference>
<dbReference type="InterPro" id="IPR015943">
    <property type="entry name" value="WD40/YVTN_repeat-like_dom_sf"/>
</dbReference>
<gene>
    <name evidence="9" type="primary">VPS41</name>
    <name evidence="9" type="ORF">HK097_007596</name>
</gene>
<dbReference type="Pfam" id="PF23556">
    <property type="entry name" value="TPR_Vps41"/>
    <property type="match status" value="1"/>
</dbReference>
<dbReference type="EMBL" id="JADGJD010000004">
    <property type="protein sequence ID" value="KAJ3057417.1"/>
    <property type="molecule type" value="Genomic_DNA"/>
</dbReference>
<dbReference type="GO" id="GO:0030897">
    <property type="term" value="C:HOPS complex"/>
    <property type="evidence" value="ECO:0007669"/>
    <property type="project" value="UniProtKB-UniRule"/>
</dbReference>
<dbReference type="SUPFAM" id="SSF50978">
    <property type="entry name" value="WD40 repeat-like"/>
    <property type="match status" value="1"/>
</dbReference>
<dbReference type="GO" id="GO:0034058">
    <property type="term" value="P:endosomal vesicle fusion"/>
    <property type="evidence" value="ECO:0007669"/>
    <property type="project" value="UniProtKB-UniRule"/>
</dbReference>
<dbReference type="PIRSF" id="PIRSF028921">
    <property type="entry name" value="VPS41"/>
    <property type="match status" value="1"/>
</dbReference>
<feature type="repeat" description="CHCR" evidence="6">
    <location>
        <begin position="769"/>
        <end position="913"/>
    </location>
</feature>
<dbReference type="AlphaFoldDB" id="A0AAD5SLV8"/>
<evidence type="ECO:0000256" key="1">
    <source>
        <dbReference type="ARBA" id="ARBA00009582"/>
    </source>
</evidence>
<comment type="function">
    <text evidence="4">Required for vacuolar assembly and vacuolar traffic.</text>
</comment>
<dbReference type="SUPFAM" id="SSF48371">
    <property type="entry name" value="ARM repeat"/>
    <property type="match status" value="1"/>
</dbReference>
<dbReference type="InterPro" id="IPR011990">
    <property type="entry name" value="TPR-like_helical_dom_sf"/>
</dbReference>
<dbReference type="InterPro" id="IPR016902">
    <property type="entry name" value="Vps41"/>
</dbReference>
<feature type="domain" description="Vps41 beta-propeller" evidence="8">
    <location>
        <begin position="151"/>
        <end position="492"/>
    </location>
</feature>
<evidence type="ECO:0000313" key="9">
    <source>
        <dbReference type="EMBL" id="KAJ3057417.1"/>
    </source>
</evidence>
<proteinExistence type="inferred from homology"/>
<dbReference type="Pfam" id="PF23411">
    <property type="entry name" value="Beta-prop_Vps41"/>
    <property type="match status" value="1"/>
</dbReference>
<keyword evidence="2 4" id="KW-0813">Transport</keyword>
<dbReference type="InterPro" id="IPR000547">
    <property type="entry name" value="Clathrin_H-chain/VPS_repeat"/>
</dbReference>
<dbReference type="PANTHER" id="PTHR12616:SF1">
    <property type="entry name" value="VACUOLAR PROTEIN SORTING-ASSOCIATED PROTEIN 41 HOMOLOG"/>
    <property type="match status" value="1"/>
</dbReference>
<name>A0AAD5SLV8_9FUNG</name>
<evidence type="ECO:0000256" key="6">
    <source>
        <dbReference type="PROSITE-ProRule" id="PRU01006"/>
    </source>
</evidence>
<feature type="compositionally biased region" description="Acidic residues" evidence="7">
    <location>
        <begin position="116"/>
        <end position="148"/>
    </location>
</feature>
<keyword evidence="3 4" id="KW-0653">Protein transport</keyword>
<evidence type="ECO:0000313" key="10">
    <source>
        <dbReference type="Proteomes" id="UP001212841"/>
    </source>
</evidence>
<dbReference type="InterPro" id="IPR045111">
    <property type="entry name" value="Vps41/Vps8"/>
</dbReference>
<dbReference type="PROSITE" id="PS50236">
    <property type="entry name" value="CHCR"/>
    <property type="match status" value="1"/>
</dbReference>
<feature type="compositionally biased region" description="Low complexity" evidence="7">
    <location>
        <begin position="14"/>
        <end position="24"/>
    </location>
</feature>
<dbReference type="SMART" id="SM00299">
    <property type="entry name" value="CLH"/>
    <property type="match status" value="1"/>
</dbReference>
<feature type="repeat" description="WD" evidence="5">
    <location>
        <begin position="201"/>
        <end position="231"/>
    </location>
</feature>
<dbReference type="Gene3D" id="2.130.10.10">
    <property type="entry name" value="YVTN repeat-like/Quinoprotein amine dehydrogenase"/>
    <property type="match status" value="1"/>
</dbReference>
<feature type="region of interest" description="Disordered" evidence="7">
    <location>
        <begin position="1"/>
        <end position="153"/>
    </location>
</feature>
<comment type="similarity">
    <text evidence="1 4">Belongs to the VPS41 family.</text>
</comment>
<protein>
    <recommendedName>
        <fullName evidence="4">Vacuolar protein sorting-associated protein 41</fullName>
    </recommendedName>
</protein>